<organism evidence="3 4">
    <name type="scientific">Rhodocollybia butyracea</name>
    <dbReference type="NCBI Taxonomy" id="206335"/>
    <lineage>
        <taxon>Eukaryota</taxon>
        <taxon>Fungi</taxon>
        <taxon>Dikarya</taxon>
        <taxon>Basidiomycota</taxon>
        <taxon>Agaricomycotina</taxon>
        <taxon>Agaricomycetes</taxon>
        <taxon>Agaricomycetidae</taxon>
        <taxon>Agaricales</taxon>
        <taxon>Marasmiineae</taxon>
        <taxon>Omphalotaceae</taxon>
        <taxon>Rhodocollybia</taxon>
    </lineage>
</organism>
<feature type="compositionally biased region" description="Basic and acidic residues" evidence="1">
    <location>
        <begin position="473"/>
        <end position="489"/>
    </location>
</feature>
<feature type="compositionally biased region" description="Low complexity" evidence="1">
    <location>
        <begin position="105"/>
        <end position="119"/>
    </location>
</feature>
<feature type="compositionally biased region" description="Basic and acidic residues" evidence="1">
    <location>
        <begin position="37"/>
        <end position="47"/>
    </location>
</feature>
<dbReference type="PANTHER" id="PTHR23099:SF0">
    <property type="entry name" value="GERM CELL NUCLEAR ACIDIC PROTEIN"/>
    <property type="match status" value="1"/>
</dbReference>
<dbReference type="InterPro" id="IPR006640">
    <property type="entry name" value="SprT-like_domain"/>
</dbReference>
<feature type="compositionally biased region" description="Acidic residues" evidence="1">
    <location>
        <begin position="77"/>
        <end position="86"/>
    </location>
</feature>
<evidence type="ECO:0000313" key="4">
    <source>
        <dbReference type="Proteomes" id="UP000772434"/>
    </source>
</evidence>
<reference evidence="3" key="1">
    <citation type="submission" date="2020-11" db="EMBL/GenBank/DDBJ databases">
        <authorList>
            <consortium name="DOE Joint Genome Institute"/>
            <person name="Ahrendt S."/>
            <person name="Riley R."/>
            <person name="Andreopoulos W."/>
            <person name="Labutti K."/>
            <person name="Pangilinan J."/>
            <person name="Ruiz-Duenas F.J."/>
            <person name="Barrasa J.M."/>
            <person name="Sanchez-Garcia M."/>
            <person name="Camarero S."/>
            <person name="Miyauchi S."/>
            <person name="Serrano A."/>
            <person name="Linde D."/>
            <person name="Babiker R."/>
            <person name="Drula E."/>
            <person name="Ayuso-Fernandez I."/>
            <person name="Pacheco R."/>
            <person name="Padilla G."/>
            <person name="Ferreira P."/>
            <person name="Barriuso J."/>
            <person name="Kellner H."/>
            <person name="Castanera R."/>
            <person name="Alfaro M."/>
            <person name="Ramirez L."/>
            <person name="Pisabarro A.G."/>
            <person name="Kuo A."/>
            <person name="Tritt A."/>
            <person name="Lipzen A."/>
            <person name="He G."/>
            <person name="Yan M."/>
            <person name="Ng V."/>
            <person name="Cullen D."/>
            <person name="Martin F."/>
            <person name="Rosso M.-N."/>
            <person name="Henrissat B."/>
            <person name="Hibbett D."/>
            <person name="Martinez A.T."/>
            <person name="Grigoriev I.V."/>
        </authorList>
    </citation>
    <scope>NUCLEOTIDE SEQUENCE</scope>
    <source>
        <strain evidence="3">AH 40177</strain>
    </source>
</reference>
<dbReference type="Pfam" id="PF10263">
    <property type="entry name" value="SprT-like"/>
    <property type="match status" value="1"/>
</dbReference>
<sequence>MPQGKHSTLRKTPSLILSATPNRLTGSGTKAQVIRSNDAKVDRRDAEIEVVPDSEEERARQLSSKASGSGKEIIEISSDEEQEEYKDDNALEMPGSWSVAKTDEASSASVVVLPKSSVPPKSPTKYRPARRIIESSDSEDAEEPRELGDKNISSAKVASRLYPKLDSKGKSVFRSPKFAHYTDSDDSSTSPGHDEGILVLNEIPRKPKPVPLRSNKAGGSSTPSTPQRVIGTIFGPVNVTTIDVQLTPVSSLSPSKKQPRTSKKAEAEAKLERLKTYAKSRFADLNEAVFDNKIPYSTKLEWNNRLLTTAGKASYKRDRDGVVSKIELAVKVLDNEDRIDRTLSHEMCHLATWIISGKTDEQHGQIFKTWASKVEKICPGIEVSTTHNYEINYPWKWRCDHCSFIYGRHSKSINTDEKGCGACNAGRLVALFETPAKRNPGTPRSSRMAASKPRDSPSALVRSWSPTKPSTSRNDEEREIICIHDSDSESDKEDDDLVYLATKMASTNI</sequence>
<dbReference type="EMBL" id="JADNRY010000022">
    <property type="protein sequence ID" value="KAF9072678.1"/>
    <property type="molecule type" value="Genomic_DNA"/>
</dbReference>
<dbReference type="AlphaFoldDB" id="A0A9P5UC05"/>
<dbReference type="GO" id="GO:0006950">
    <property type="term" value="P:response to stress"/>
    <property type="evidence" value="ECO:0007669"/>
    <property type="project" value="UniProtKB-ARBA"/>
</dbReference>
<dbReference type="OrthoDB" id="20772at2759"/>
<feature type="region of interest" description="Disordered" evidence="1">
    <location>
        <begin position="202"/>
        <end position="229"/>
    </location>
</feature>
<feature type="compositionally biased region" description="Polar residues" evidence="1">
    <location>
        <begin position="217"/>
        <end position="227"/>
    </location>
</feature>
<feature type="region of interest" description="Disordered" evidence="1">
    <location>
        <begin position="1"/>
        <end position="160"/>
    </location>
</feature>
<dbReference type="Proteomes" id="UP000772434">
    <property type="component" value="Unassembled WGS sequence"/>
</dbReference>
<dbReference type="PANTHER" id="PTHR23099">
    <property type="entry name" value="TRANSCRIPTIONAL REGULATOR"/>
    <property type="match status" value="1"/>
</dbReference>
<gene>
    <name evidence="3" type="ORF">BDP27DRAFT_1319794</name>
</gene>
<protein>
    <submittedName>
        <fullName evidence="3">SprT-like family-domain-containing protein</fullName>
    </submittedName>
</protein>
<evidence type="ECO:0000313" key="3">
    <source>
        <dbReference type="EMBL" id="KAF9072678.1"/>
    </source>
</evidence>
<evidence type="ECO:0000256" key="1">
    <source>
        <dbReference type="SAM" id="MobiDB-lite"/>
    </source>
</evidence>
<dbReference type="GO" id="GO:0005634">
    <property type="term" value="C:nucleus"/>
    <property type="evidence" value="ECO:0007669"/>
    <property type="project" value="TreeGrafter"/>
</dbReference>
<comment type="caution">
    <text evidence="3">The sequence shown here is derived from an EMBL/GenBank/DDBJ whole genome shotgun (WGS) entry which is preliminary data.</text>
</comment>
<name>A0A9P5UC05_9AGAR</name>
<accession>A0A9P5UC05</accession>
<proteinExistence type="predicted"/>
<feature type="region of interest" description="Disordered" evidence="1">
    <location>
        <begin position="434"/>
        <end position="494"/>
    </location>
</feature>
<evidence type="ECO:0000259" key="2">
    <source>
        <dbReference type="SMART" id="SM00731"/>
    </source>
</evidence>
<dbReference type="SMART" id="SM00731">
    <property type="entry name" value="SprT"/>
    <property type="match status" value="1"/>
</dbReference>
<feature type="compositionally biased region" description="Polar residues" evidence="1">
    <location>
        <begin position="15"/>
        <end position="30"/>
    </location>
</feature>
<feature type="domain" description="SprT-like" evidence="2">
    <location>
        <begin position="279"/>
        <end position="431"/>
    </location>
</feature>
<keyword evidence="4" id="KW-1185">Reference proteome</keyword>